<feature type="region of interest" description="Disordered" evidence="1">
    <location>
        <begin position="175"/>
        <end position="204"/>
    </location>
</feature>
<gene>
    <name evidence="3" type="ORF">COEREDRAFT_88776</name>
</gene>
<dbReference type="Proteomes" id="UP000242474">
    <property type="component" value="Unassembled WGS sequence"/>
</dbReference>
<dbReference type="PROSITE" id="PS50835">
    <property type="entry name" value="IG_LIKE"/>
    <property type="match status" value="1"/>
</dbReference>
<sequence length="514" mass="56189">MPLWNNMPPPSYVSFLAARRQSSEQSYLPESTPSETLVMQYGQTSDEEQLVRGGMMVPTFDGQSDTKTDTNWEDGSDSDTASEASEYEPSSHPSSYRDNSNSDSEGSSCGHCCAGSSASSVSVLLILAVQHEQNQPDKNMSDASTMTETTADVLPKTIVRENIATTTMEIDCARERTVPTSREDEWAEETQIRSENEEEGEAEDTRMLEDIIEDGSENESTNTKSGMEIDMLQGNVSNSETCDSSQWSETASNKIDILVPTAPVSENAVSQHTTEQIDFLYEIPQELPHMEIVRETPLPSSHANDTPSIMPMPLVEVRMPREAYSESSTSLSGRDYLEGCRFSCQIEGGVDIAIPPPAAMPWHPREFSQIPESVLPPTIPQVGVQMRIPPTNSPVRAVAPSPTTVPLITLSPMAGQTRLASERTPSPEFVPLEGALPMEMGNPSFHFECVPPLTRLAIGTSHRARRIRASLSPLRIVGQHNTAHPSGSPYIPPGEYVAQLGGEFNNPPPRERPG</sequence>
<protein>
    <recommendedName>
        <fullName evidence="2">Ig-like domain-containing protein</fullName>
    </recommendedName>
</protein>
<dbReference type="EMBL" id="KZ303518">
    <property type="protein sequence ID" value="PIA14390.1"/>
    <property type="molecule type" value="Genomic_DNA"/>
</dbReference>
<evidence type="ECO:0000313" key="4">
    <source>
        <dbReference type="Proteomes" id="UP000242474"/>
    </source>
</evidence>
<feature type="compositionally biased region" description="Low complexity" evidence="1">
    <location>
        <begin position="104"/>
        <end position="113"/>
    </location>
</feature>
<dbReference type="InterPro" id="IPR007110">
    <property type="entry name" value="Ig-like_dom"/>
</dbReference>
<evidence type="ECO:0000256" key="1">
    <source>
        <dbReference type="SAM" id="MobiDB-lite"/>
    </source>
</evidence>
<accession>A0A2G5B5X4</accession>
<dbReference type="AlphaFoldDB" id="A0A2G5B5X4"/>
<feature type="compositionally biased region" description="Low complexity" evidence="1">
    <location>
        <begin position="81"/>
        <end position="96"/>
    </location>
</feature>
<feature type="region of interest" description="Disordered" evidence="1">
    <location>
        <begin position="56"/>
        <end position="113"/>
    </location>
</feature>
<dbReference type="OrthoDB" id="10457381at2759"/>
<keyword evidence="4" id="KW-1185">Reference proteome</keyword>
<reference evidence="3 4" key="1">
    <citation type="journal article" date="2015" name="Genome Biol. Evol.">
        <title>Phylogenomic analyses indicate that early fungi evolved digesting cell walls of algal ancestors of land plants.</title>
        <authorList>
            <person name="Chang Y."/>
            <person name="Wang S."/>
            <person name="Sekimoto S."/>
            <person name="Aerts A.L."/>
            <person name="Choi C."/>
            <person name="Clum A."/>
            <person name="LaButti K.M."/>
            <person name="Lindquist E.A."/>
            <person name="Yee Ngan C."/>
            <person name="Ohm R.A."/>
            <person name="Salamov A.A."/>
            <person name="Grigoriev I.V."/>
            <person name="Spatafora J.W."/>
            <person name="Berbee M.L."/>
        </authorList>
    </citation>
    <scope>NUCLEOTIDE SEQUENCE [LARGE SCALE GENOMIC DNA]</scope>
    <source>
        <strain evidence="3 4">NRRL 1564</strain>
    </source>
</reference>
<feature type="compositionally biased region" description="Basic and acidic residues" evidence="1">
    <location>
        <begin position="175"/>
        <end position="195"/>
    </location>
</feature>
<proteinExistence type="predicted"/>
<feature type="domain" description="Ig-like" evidence="2">
    <location>
        <begin position="307"/>
        <end position="362"/>
    </location>
</feature>
<evidence type="ECO:0000313" key="3">
    <source>
        <dbReference type="EMBL" id="PIA14390.1"/>
    </source>
</evidence>
<organism evidence="3 4">
    <name type="scientific">Coemansia reversa (strain ATCC 12441 / NRRL 1564)</name>
    <dbReference type="NCBI Taxonomy" id="763665"/>
    <lineage>
        <taxon>Eukaryota</taxon>
        <taxon>Fungi</taxon>
        <taxon>Fungi incertae sedis</taxon>
        <taxon>Zoopagomycota</taxon>
        <taxon>Kickxellomycotina</taxon>
        <taxon>Kickxellomycetes</taxon>
        <taxon>Kickxellales</taxon>
        <taxon>Kickxellaceae</taxon>
        <taxon>Coemansia</taxon>
    </lineage>
</organism>
<evidence type="ECO:0000259" key="2">
    <source>
        <dbReference type="PROSITE" id="PS50835"/>
    </source>
</evidence>
<name>A0A2G5B5X4_COERN</name>